<dbReference type="InterPro" id="IPR006626">
    <property type="entry name" value="PbH1"/>
</dbReference>
<proteinExistence type="predicted"/>
<dbReference type="InterPro" id="IPR011050">
    <property type="entry name" value="Pectin_lyase_fold/virulence"/>
</dbReference>
<dbReference type="Gene3D" id="2.160.20.10">
    <property type="entry name" value="Single-stranded right-handed beta-helix, Pectin lyase-like"/>
    <property type="match status" value="1"/>
</dbReference>
<evidence type="ECO:0000313" key="4">
    <source>
        <dbReference type="Proteomes" id="UP000697710"/>
    </source>
</evidence>
<feature type="domain" description="Right handed beta helix" evidence="2">
    <location>
        <begin position="414"/>
        <end position="540"/>
    </location>
</feature>
<dbReference type="EMBL" id="JAGQHR010000801">
    <property type="protein sequence ID" value="MCA9729687.1"/>
    <property type="molecule type" value="Genomic_DNA"/>
</dbReference>
<evidence type="ECO:0000313" key="3">
    <source>
        <dbReference type="EMBL" id="MCA9729687.1"/>
    </source>
</evidence>
<dbReference type="InterPro" id="IPR038765">
    <property type="entry name" value="Papain-like_cys_pep_sf"/>
</dbReference>
<accession>A0A956RRK3</accession>
<sequence>AGVYAIQPAGFVVVPALRELPPVKAHSDVGSLTPEFADGLLEVLRLELANRVAAYRARFGSLEVEPGADEEWVRRDHLAWEALAQDPSQFRVSRWGAAEEHGPLLTSEWHQGEPYSELCPIGSQGWPCPTGCAATAVAQIMRYHEWPPNGLEEISYWWDGDDSCGDPTPPGRELFADLRNPYAWESMPDRCERDGPPEERAALAELCYEIGVAAFMDYGDWNSATTTSSVATALVERFGYHRVLQFLNRAGRTRTEWFSILRDEIDAGRPVYYDILSHAGVVDGWRDDGGLLQIHFNYGWGGPQNAWYGLDEIPGSPGVDFESMLRRIMPANQNPFIVYPDRSGGFATVQDAVNAALDGDVIELADGVFRGPGNRDVVTSNHIITIRSRNGNPARCILDVEGTPDELHRGFILNHHGLLLEGITIRGGYAASAAGVQIRGSDQLIRNCRFQDCQVELDGGAIAAYSAGARLEDCLFERCGRHTVSFNRGDLEIDGCTFLDGRGAAVYLSGDHLTIDGCTIVGQKASAAILVFGGAAEIRNTIVAKTLGRSLDCYDAQLHVSCCDFWNNGGDWVGCVQGLVGVDGNFSGDPLFCGALDGGYWLQATSPCAAEANPDCGQIGAWPVNCGVAGLEPTEADPVPWIRIAPNPARSEVSIELGTETIPAQAFGTDVRSLRIVSVDGRVIRTLPIEEGRSTGWTWNCRDEAGHEVPSGVYFVRLAGRQTLQRSVLVLR</sequence>
<evidence type="ECO:0000259" key="2">
    <source>
        <dbReference type="Pfam" id="PF13229"/>
    </source>
</evidence>
<reference evidence="3" key="2">
    <citation type="journal article" date="2021" name="Microbiome">
        <title>Successional dynamics and alternative stable states in a saline activated sludge microbial community over 9 years.</title>
        <authorList>
            <person name="Wang Y."/>
            <person name="Ye J."/>
            <person name="Ju F."/>
            <person name="Liu L."/>
            <person name="Boyd J.A."/>
            <person name="Deng Y."/>
            <person name="Parks D.H."/>
            <person name="Jiang X."/>
            <person name="Yin X."/>
            <person name="Woodcroft B.J."/>
            <person name="Tyson G.W."/>
            <person name="Hugenholtz P."/>
            <person name="Polz M.F."/>
            <person name="Zhang T."/>
        </authorList>
    </citation>
    <scope>NUCLEOTIDE SEQUENCE</scope>
    <source>
        <strain evidence="3">HKST-UBA01</strain>
    </source>
</reference>
<dbReference type="Pfam" id="PF01640">
    <property type="entry name" value="Peptidase_C10"/>
    <property type="match status" value="1"/>
</dbReference>
<dbReference type="SUPFAM" id="SSF54001">
    <property type="entry name" value="Cysteine proteinases"/>
    <property type="match status" value="1"/>
</dbReference>
<dbReference type="SUPFAM" id="SSF51126">
    <property type="entry name" value="Pectin lyase-like"/>
    <property type="match status" value="1"/>
</dbReference>
<dbReference type="GO" id="GO:0006508">
    <property type="term" value="P:proteolysis"/>
    <property type="evidence" value="ECO:0007669"/>
    <property type="project" value="InterPro"/>
</dbReference>
<dbReference type="PRINTS" id="PR00797">
    <property type="entry name" value="STREPTOPAIN"/>
</dbReference>
<dbReference type="Gene3D" id="3.90.70.50">
    <property type="entry name" value="Peptidase C10, streptopain"/>
    <property type="match status" value="1"/>
</dbReference>
<protein>
    <submittedName>
        <fullName evidence="3">C10 family peptidase</fullName>
    </submittedName>
</protein>
<dbReference type="InterPro" id="IPR000200">
    <property type="entry name" value="Peptidase_C10"/>
</dbReference>
<gene>
    <name evidence="3" type="ORF">KC729_18540</name>
</gene>
<evidence type="ECO:0000256" key="1">
    <source>
        <dbReference type="PIRSR" id="PIRSR600200-1"/>
    </source>
</evidence>
<comment type="caution">
    <text evidence="3">The sequence shown here is derived from an EMBL/GenBank/DDBJ whole genome shotgun (WGS) entry which is preliminary data.</text>
</comment>
<dbReference type="InterPro" id="IPR039448">
    <property type="entry name" value="Beta_helix"/>
</dbReference>
<organism evidence="3 4">
    <name type="scientific">Eiseniibacteriota bacterium</name>
    <dbReference type="NCBI Taxonomy" id="2212470"/>
    <lineage>
        <taxon>Bacteria</taxon>
        <taxon>Candidatus Eiseniibacteriota</taxon>
    </lineage>
</organism>
<dbReference type="InterPro" id="IPR044934">
    <property type="entry name" value="Streptopain_sf"/>
</dbReference>
<feature type="non-terminal residue" evidence="3">
    <location>
        <position position="1"/>
    </location>
</feature>
<name>A0A956RRK3_UNCEI</name>
<dbReference type="Proteomes" id="UP000697710">
    <property type="component" value="Unassembled WGS sequence"/>
</dbReference>
<dbReference type="GO" id="GO:0008234">
    <property type="term" value="F:cysteine-type peptidase activity"/>
    <property type="evidence" value="ECO:0007669"/>
    <property type="project" value="InterPro"/>
</dbReference>
<reference evidence="3" key="1">
    <citation type="submission" date="2020-04" db="EMBL/GenBank/DDBJ databases">
        <authorList>
            <person name="Zhang T."/>
        </authorList>
    </citation>
    <scope>NUCLEOTIDE SEQUENCE</scope>
    <source>
        <strain evidence="3">HKST-UBA01</strain>
    </source>
</reference>
<dbReference type="Gene3D" id="2.60.40.4070">
    <property type="match status" value="1"/>
</dbReference>
<dbReference type="SMART" id="SM00710">
    <property type="entry name" value="PbH1"/>
    <property type="match status" value="4"/>
</dbReference>
<dbReference type="Pfam" id="PF13229">
    <property type="entry name" value="Beta_helix"/>
    <property type="match status" value="1"/>
</dbReference>
<feature type="active site" description="Proton acceptor" evidence="1">
    <location>
        <position position="278"/>
    </location>
</feature>
<feature type="active site" description="Nucleophile" evidence="1">
    <location>
        <position position="132"/>
    </location>
</feature>
<dbReference type="AlphaFoldDB" id="A0A956RRK3"/>
<dbReference type="InterPro" id="IPR012334">
    <property type="entry name" value="Pectin_lyas_fold"/>
</dbReference>